<evidence type="ECO:0000313" key="16">
    <source>
        <dbReference type="EMBL" id="QGG46411.1"/>
    </source>
</evidence>
<dbReference type="UniPathway" id="UPA00047">
    <property type="reaction ID" value="UER00055"/>
</dbReference>
<dbReference type="EC" id="2.2.1.6" evidence="4 12"/>
<dbReference type="CDD" id="cd02015">
    <property type="entry name" value="TPP_AHAS"/>
    <property type="match status" value="1"/>
</dbReference>
<dbReference type="Pfam" id="PF02775">
    <property type="entry name" value="TPP_enzyme_C"/>
    <property type="match status" value="1"/>
</dbReference>
<dbReference type="InterPro" id="IPR039368">
    <property type="entry name" value="AHAS_TPP"/>
</dbReference>
<evidence type="ECO:0000256" key="8">
    <source>
        <dbReference type="ARBA" id="ARBA00022842"/>
    </source>
</evidence>
<evidence type="ECO:0000256" key="1">
    <source>
        <dbReference type="ARBA" id="ARBA00004974"/>
    </source>
</evidence>
<dbReference type="CDD" id="cd07035">
    <property type="entry name" value="TPP_PYR_POX_like"/>
    <property type="match status" value="1"/>
</dbReference>
<dbReference type="EMBL" id="CP045875">
    <property type="protein sequence ID" value="QGG46411.1"/>
    <property type="molecule type" value="Genomic_DNA"/>
</dbReference>
<dbReference type="Pfam" id="PF00205">
    <property type="entry name" value="TPP_enzyme_M"/>
    <property type="match status" value="1"/>
</dbReference>
<dbReference type="AlphaFoldDB" id="A0A5Q2MX83"/>
<dbReference type="UniPathway" id="UPA00049">
    <property type="reaction ID" value="UER00059"/>
</dbReference>
<dbReference type="GO" id="GO:0009097">
    <property type="term" value="P:isoleucine biosynthetic process"/>
    <property type="evidence" value="ECO:0007669"/>
    <property type="project" value="UniProtKB-UniPathway"/>
</dbReference>
<dbReference type="KEGG" id="hcv:FTV88_0232"/>
<keyword evidence="10 12" id="KW-0100">Branched-chain amino acid biosynthesis</keyword>
<dbReference type="SUPFAM" id="SSF52518">
    <property type="entry name" value="Thiamin diphosphate-binding fold (THDP-binding)"/>
    <property type="match status" value="2"/>
</dbReference>
<evidence type="ECO:0000313" key="17">
    <source>
        <dbReference type="Proteomes" id="UP000366051"/>
    </source>
</evidence>
<dbReference type="InterPro" id="IPR029035">
    <property type="entry name" value="DHS-like_NAD/FAD-binding_dom"/>
</dbReference>
<feature type="domain" description="Thiamine pyrophosphate enzyme N-terminal TPP-binding" evidence="15">
    <location>
        <begin position="3"/>
        <end position="117"/>
    </location>
</feature>
<dbReference type="Pfam" id="PF02776">
    <property type="entry name" value="TPP_enzyme_N"/>
    <property type="match status" value="1"/>
</dbReference>
<evidence type="ECO:0000256" key="4">
    <source>
        <dbReference type="ARBA" id="ARBA00013145"/>
    </source>
</evidence>
<evidence type="ECO:0000256" key="2">
    <source>
        <dbReference type="ARBA" id="ARBA00005025"/>
    </source>
</evidence>
<dbReference type="GO" id="GO:0050660">
    <property type="term" value="F:flavin adenine dinucleotide binding"/>
    <property type="evidence" value="ECO:0007669"/>
    <property type="project" value="InterPro"/>
</dbReference>
<evidence type="ECO:0000256" key="3">
    <source>
        <dbReference type="ARBA" id="ARBA00007812"/>
    </source>
</evidence>
<comment type="pathway">
    <text evidence="1 12">Amino-acid biosynthesis; L-isoleucine biosynthesis; L-isoleucine from 2-oxobutanoate: step 1/4.</text>
</comment>
<evidence type="ECO:0000256" key="9">
    <source>
        <dbReference type="ARBA" id="ARBA00023052"/>
    </source>
</evidence>
<dbReference type="PANTHER" id="PTHR18968:SF13">
    <property type="entry name" value="ACETOLACTATE SYNTHASE CATALYTIC SUBUNIT, MITOCHONDRIAL"/>
    <property type="match status" value="1"/>
</dbReference>
<keyword evidence="17" id="KW-1185">Reference proteome</keyword>
<dbReference type="Proteomes" id="UP000366051">
    <property type="component" value="Chromosome"/>
</dbReference>
<keyword evidence="5 12" id="KW-0028">Amino-acid biosynthesis</keyword>
<dbReference type="SUPFAM" id="SSF52467">
    <property type="entry name" value="DHS-like NAD/FAD-binding domain"/>
    <property type="match status" value="1"/>
</dbReference>
<gene>
    <name evidence="16" type="ORF">FTV88_0232</name>
</gene>
<dbReference type="FunFam" id="3.40.50.970:FF:000007">
    <property type="entry name" value="Acetolactate synthase"/>
    <property type="match status" value="1"/>
</dbReference>
<keyword evidence="7 12" id="KW-0479">Metal-binding</keyword>
<evidence type="ECO:0000256" key="11">
    <source>
        <dbReference type="ARBA" id="ARBA00048670"/>
    </source>
</evidence>
<dbReference type="GO" id="GO:0003984">
    <property type="term" value="F:acetolactate synthase activity"/>
    <property type="evidence" value="ECO:0007669"/>
    <property type="project" value="UniProtKB-EC"/>
</dbReference>
<reference evidence="17" key="1">
    <citation type="submission" date="2019-11" db="EMBL/GenBank/DDBJ databases">
        <title>Genome sequence of Heliorestis convoluta strain HH, an alkaliphilic and minimalistic phototrophic bacterium from a soda lake in Egypt.</title>
        <authorList>
            <person name="Dewey E.D."/>
            <person name="Stokes L.M."/>
            <person name="Burchell B.M."/>
            <person name="Shaffer K.N."/>
            <person name="Huntington A.M."/>
            <person name="Baker J.M."/>
            <person name="Nadendla S."/>
            <person name="Giglio M.G."/>
            <person name="Touchman J.W."/>
            <person name="Blankenship R.E."/>
            <person name="Madigan M.T."/>
            <person name="Sattley W.M."/>
        </authorList>
    </citation>
    <scope>NUCLEOTIDE SEQUENCE [LARGE SCALE GENOMIC DNA]</scope>
    <source>
        <strain evidence="17">HH</strain>
    </source>
</reference>
<comment type="catalytic activity">
    <reaction evidence="11 12">
        <text>2 pyruvate + H(+) = (2S)-2-acetolactate + CO2</text>
        <dbReference type="Rhea" id="RHEA:25249"/>
        <dbReference type="ChEBI" id="CHEBI:15361"/>
        <dbReference type="ChEBI" id="CHEBI:15378"/>
        <dbReference type="ChEBI" id="CHEBI:16526"/>
        <dbReference type="ChEBI" id="CHEBI:58476"/>
        <dbReference type="EC" id="2.2.1.6"/>
    </reaction>
</comment>
<dbReference type="InterPro" id="IPR011766">
    <property type="entry name" value="TPP_enzyme_TPP-bd"/>
</dbReference>
<evidence type="ECO:0000259" key="14">
    <source>
        <dbReference type="Pfam" id="PF02775"/>
    </source>
</evidence>
<comment type="similarity">
    <text evidence="3 12">Belongs to the TPP enzyme family.</text>
</comment>
<dbReference type="RefSeq" id="WP_153723989.1">
    <property type="nucleotide sequence ID" value="NZ_CP045875.1"/>
</dbReference>
<dbReference type="InterPro" id="IPR029061">
    <property type="entry name" value="THDP-binding"/>
</dbReference>
<dbReference type="NCBIfam" id="TIGR00118">
    <property type="entry name" value="acolac_lg"/>
    <property type="match status" value="1"/>
</dbReference>
<dbReference type="GO" id="GO:0005948">
    <property type="term" value="C:acetolactate synthase complex"/>
    <property type="evidence" value="ECO:0007669"/>
    <property type="project" value="TreeGrafter"/>
</dbReference>
<dbReference type="GO" id="GO:0009099">
    <property type="term" value="P:L-valine biosynthetic process"/>
    <property type="evidence" value="ECO:0007669"/>
    <property type="project" value="UniProtKB-UniPathway"/>
</dbReference>
<comment type="cofactor">
    <cofactor evidence="12">
        <name>Mg(2+)</name>
        <dbReference type="ChEBI" id="CHEBI:18420"/>
    </cofactor>
    <text evidence="12">Binds 1 Mg(2+) ion per subunit.</text>
</comment>
<name>A0A5Q2MX83_9FIRM</name>
<organism evidence="16 17">
    <name type="scientific">Heliorestis convoluta</name>
    <dbReference type="NCBI Taxonomy" id="356322"/>
    <lineage>
        <taxon>Bacteria</taxon>
        <taxon>Bacillati</taxon>
        <taxon>Bacillota</taxon>
        <taxon>Clostridia</taxon>
        <taxon>Eubacteriales</taxon>
        <taxon>Heliobacteriaceae</taxon>
        <taxon>Heliorestis</taxon>
    </lineage>
</organism>
<evidence type="ECO:0000256" key="5">
    <source>
        <dbReference type="ARBA" id="ARBA00022605"/>
    </source>
</evidence>
<keyword evidence="6 12" id="KW-0808">Transferase</keyword>
<dbReference type="FunFam" id="3.40.50.1220:FF:000008">
    <property type="entry name" value="Acetolactate synthase"/>
    <property type="match status" value="1"/>
</dbReference>
<evidence type="ECO:0000259" key="13">
    <source>
        <dbReference type="Pfam" id="PF00205"/>
    </source>
</evidence>
<dbReference type="InterPro" id="IPR012001">
    <property type="entry name" value="Thiamin_PyroP_enz_TPP-bd_dom"/>
</dbReference>
<dbReference type="PANTHER" id="PTHR18968">
    <property type="entry name" value="THIAMINE PYROPHOSPHATE ENZYMES"/>
    <property type="match status" value="1"/>
</dbReference>
<evidence type="ECO:0000256" key="7">
    <source>
        <dbReference type="ARBA" id="ARBA00022723"/>
    </source>
</evidence>
<dbReference type="GO" id="GO:0030976">
    <property type="term" value="F:thiamine pyrophosphate binding"/>
    <property type="evidence" value="ECO:0007669"/>
    <property type="project" value="UniProtKB-UniRule"/>
</dbReference>
<dbReference type="Gene3D" id="3.40.50.970">
    <property type="match status" value="2"/>
</dbReference>
<feature type="domain" description="Thiamine pyrophosphate enzyme TPP-binding" evidence="14">
    <location>
        <begin position="382"/>
        <end position="530"/>
    </location>
</feature>
<accession>A0A5Q2MX83</accession>
<sequence length="555" mass="60205">MEMNGAQALLKSLEAKGATVIFGYPGGAVLPIYDALLDSSIRHILVRNEQGAAHAASGFARSTGQPGICLATSGPGATNLVTGIATAYMDSIPLIAITGQVPSSMIGTDAFQEVDITGITMPITKHSYLVKDVNDIPKIVGEAFHIASTGRPGPVLIDIPKDVLQATCNTSIEKVEIDLPGYRPTVKGHKSQIKNAAKMIEEAERPVIMVGGGVIHAKATEQLFELATKANIPVATTLMAVSAFPEKNPLSLGLMGMHGTAYANLAVTKADLVIGIGVRFGDRAIGNPDKFAPGAKIIHIDIDPAEIGKNATINVPIVGDAKLVLQELNEKISKQKRQPWLAQIEEWKEQRGLRYNEEALTAQYVIEQVGNMTRDRAWVLTDVGQHQMWTALFYKFQKPGRFITSAGLGCMGYGLPAANGVQTGCPDDLVILFTGDGSIQMMMQELGTARQEKLPLKIILFNNHALGMVRQLQHFYCEKRYSGVKMTFNPEFEDLARSYGIAYHRITEKEKAIHTLTEALNEPGMVMVEVMVDEKDLVYPSVLGNKGLDETLLQE</sequence>
<protein>
    <recommendedName>
        <fullName evidence="4 12">Acetolactate synthase</fullName>
        <ecNumber evidence="4 12">2.2.1.6</ecNumber>
    </recommendedName>
</protein>
<dbReference type="InterPro" id="IPR012000">
    <property type="entry name" value="Thiamin_PyroP_enz_cen_dom"/>
</dbReference>
<dbReference type="Gene3D" id="3.40.50.1220">
    <property type="entry name" value="TPP-binding domain"/>
    <property type="match status" value="1"/>
</dbReference>
<comment type="cofactor">
    <cofactor evidence="12">
        <name>thiamine diphosphate</name>
        <dbReference type="ChEBI" id="CHEBI:58937"/>
    </cofactor>
    <text evidence="12">Binds 1 thiamine pyrophosphate per subunit.</text>
</comment>
<evidence type="ECO:0000256" key="12">
    <source>
        <dbReference type="RuleBase" id="RU003591"/>
    </source>
</evidence>
<proteinExistence type="inferred from homology"/>
<evidence type="ECO:0000256" key="10">
    <source>
        <dbReference type="ARBA" id="ARBA00023304"/>
    </source>
</evidence>
<comment type="pathway">
    <text evidence="2 12">Amino-acid biosynthesis; L-valine biosynthesis; L-valine from pyruvate: step 1/4.</text>
</comment>
<evidence type="ECO:0000259" key="15">
    <source>
        <dbReference type="Pfam" id="PF02776"/>
    </source>
</evidence>
<keyword evidence="9 12" id="KW-0786">Thiamine pyrophosphate</keyword>
<dbReference type="GO" id="GO:0000287">
    <property type="term" value="F:magnesium ion binding"/>
    <property type="evidence" value="ECO:0007669"/>
    <property type="project" value="UniProtKB-UniRule"/>
</dbReference>
<dbReference type="InterPro" id="IPR045229">
    <property type="entry name" value="TPP_enz"/>
</dbReference>
<dbReference type="OrthoDB" id="4494979at2"/>
<keyword evidence="8 12" id="KW-0460">Magnesium</keyword>
<evidence type="ECO:0000256" key="6">
    <source>
        <dbReference type="ARBA" id="ARBA00022679"/>
    </source>
</evidence>
<dbReference type="InterPro" id="IPR012846">
    <property type="entry name" value="Acetolactate_synth_lsu"/>
</dbReference>
<feature type="domain" description="Thiamine pyrophosphate enzyme central" evidence="13">
    <location>
        <begin position="193"/>
        <end position="328"/>
    </location>
</feature>